<dbReference type="InterPro" id="IPR055225">
    <property type="entry name" value="DNAJC11-like_beta-barrel"/>
</dbReference>
<dbReference type="GO" id="GO:0042407">
    <property type="term" value="P:cristae formation"/>
    <property type="evidence" value="ECO:0007669"/>
    <property type="project" value="TreeGrafter"/>
</dbReference>
<proteinExistence type="predicted"/>
<keyword evidence="3" id="KW-1185">Reference proteome</keyword>
<accession>A0A3M6UKZ3</accession>
<dbReference type="InterPro" id="IPR052243">
    <property type="entry name" value="Mito_inner_membrane_organizer"/>
</dbReference>
<dbReference type="SUPFAM" id="SSF46565">
    <property type="entry name" value="Chaperone J-domain"/>
    <property type="match status" value="1"/>
</dbReference>
<dbReference type="InterPro" id="IPR036869">
    <property type="entry name" value="J_dom_sf"/>
</dbReference>
<dbReference type="InterPro" id="IPR001623">
    <property type="entry name" value="DnaJ_domain"/>
</dbReference>
<evidence type="ECO:0000313" key="3">
    <source>
        <dbReference type="Proteomes" id="UP000275408"/>
    </source>
</evidence>
<feature type="non-terminal residue" evidence="2">
    <location>
        <position position="199"/>
    </location>
</feature>
<dbReference type="PROSITE" id="PS50076">
    <property type="entry name" value="DNAJ_2"/>
    <property type="match status" value="1"/>
</dbReference>
<dbReference type="AlphaFoldDB" id="A0A3M6UKZ3"/>
<protein>
    <recommendedName>
        <fullName evidence="1">J domain-containing protein</fullName>
    </recommendedName>
</protein>
<evidence type="ECO:0000259" key="1">
    <source>
        <dbReference type="PROSITE" id="PS50076"/>
    </source>
</evidence>
<reference evidence="2 3" key="1">
    <citation type="journal article" date="2018" name="Sci. Rep.">
        <title>Comparative analysis of the Pocillopora damicornis genome highlights role of immune system in coral evolution.</title>
        <authorList>
            <person name="Cunning R."/>
            <person name="Bay R.A."/>
            <person name="Gillette P."/>
            <person name="Baker A.C."/>
            <person name="Traylor-Knowles N."/>
        </authorList>
    </citation>
    <scope>NUCLEOTIDE SEQUENCE [LARGE SCALE GENOMIC DNA]</scope>
    <source>
        <strain evidence="2">RSMAS</strain>
        <tissue evidence="2">Whole animal</tissue>
    </source>
</reference>
<dbReference type="CDD" id="cd06257">
    <property type="entry name" value="DnaJ"/>
    <property type="match status" value="1"/>
</dbReference>
<dbReference type="PANTHER" id="PTHR44157">
    <property type="entry name" value="DNAJ HOMOLOG SUBFAMILY C MEMBER 11"/>
    <property type="match status" value="1"/>
</dbReference>
<evidence type="ECO:0000313" key="2">
    <source>
        <dbReference type="EMBL" id="RMX54315.1"/>
    </source>
</evidence>
<dbReference type="Pfam" id="PF00226">
    <property type="entry name" value="DnaJ"/>
    <property type="match status" value="1"/>
</dbReference>
<dbReference type="OrthoDB" id="18010at2759"/>
<dbReference type="PANTHER" id="PTHR44157:SF1">
    <property type="entry name" value="DNAJ HOMOLOG SUBFAMILY C MEMBER 11"/>
    <property type="match status" value="1"/>
</dbReference>
<organism evidence="2 3">
    <name type="scientific">Pocillopora damicornis</name>
    <name type="common">Cauliflower coral</name>
    <name type="synonym">Millepora damicornis</name>
    <dbReference type="NCBI Taxonomy" id="46731"/>
    <lineage>
        <taxon>Eukaryota</taxon>
        <taxon>Metazoa</taxon>
        <taxon>Cnidaria</taxon>
        <taxon>Anthozoa</taxon>
        <taxon>Hexacorallia</taxon>
        <taxon>Scleractinia</taxon>
        <taxon>Astrocoeniina</taxon>
        <taxon>Pocilloporidae</taxon>
        <taxon>Pocillopora</taxon>
    </lineage>
</organism>
<dbReference type="Proteomes" id="UP000275408">
    <property type="component" value="Unassembled WGS sequence"/>
</dbReference>
<sequence length="199" mass="22559">MAESEETEEVVDHYAVLNVRREVKINLAKLLMRQLCYLANDANESEIKAAYRRMCVLYHPDKHTDPAKKKLREEYERLQREKEEQRLRQITNPTGSISVGVDATDLFDNYNLIDSFNERVLPNIEVSSMSISQSIEAPLTRTDTLTLAGNLKIKNGNGDGSVSVSTRRLFSHSKWAEATFEAGNGPNLTLRGFANLTQR</sequence>
<dbReference type="EMBL" id="RCHS01001283">
    <property type="protein sequence ID" value="RMX54315.1"/>
    <property type="molecule type" value="Genomic_DNA"/>
</dbReference>
<dbReference type="GO" id="GO:0005739">
    <property type="term" value="C:mitochondrion"/>
    <property type="evidence" value="ECO:0007669"/>
    <property type="project" value="GOC"/>
</dbReference>
<dbReference type="SMART" id="SM00271">
    <property type="entry name" value="DnaJ"/>
    <property type="match status" value="1"/>
</dbReference>
<gene>
    <name evidence="2" type="ORF">pdam_00021785</name>
</gene>
<name>A0A3M6UKZ3_POCDA</name>
<dbReference type="Pfam" id="PF22774">
    <property type="entry name" value="DNAJC11_beta-barrel"/>
    <property type="match status" value="1"/>
</dbReference>
<dbReference type="STRING" id="46731.A0A3M6UKZ3"/>
<comment type="caution">
    <text evidence="2">The sequence shown here is derived from an EMBL/GenBank/DDBJ whole genome shotgun (WGS) entry which is preliminary data.</text>
</comment>
<dbReference type="Gene3D" id="1.10.287.110">
    <property type="entry name" value="DnaJ domain"/>
    <property type="match status" value="1"/>
</dbReference>
<feature type="domain" description="J" evidence="1">
    <location>
        <begin position="12"/>
        <end position="95"/>
    </location>
</feature>